<sequence length="67" mass="7685">MKQERLILFQWFLKLQQQMSVIKAMIRSGMRTVPVITGLCEPILSPRRMDASGFGGEDVSRKIRTFG</sequence>
<name>A0A368FET4_ANCCA</name>
<organism evidence="1 2">
    <name type="scientific">Ancylostoma caninum</name>
    <name type="common">Dog hookworm</name>
    <dbReference type="NCBI Taxonomy" id="29170"/>
    <lineage>
        <taxon>Eukaryota</taxon>
        <taxon>Metazoa</taxon>
        <taxon>Ecdysozoa</taxon>
        <taxon>Nematoda</taxon>
        <taxon>Chromadorea</taxon>
        <taxon>Rhabditida</taxon>
        <taxon>Rhabditina</taxon>
        <taxon>Rhabditomorpha</taxon>
        <taxon>Strongyloidea</taxon>
        <taxon>Ancylostomatidae</taxon>
        <taxon>Ancylostomatinae</taxon>
        <taxon>Ancylostoma</taxon>
    </lineage>
</organism>
<accession>A0A368FET4</accession>
<dbReference type="Proteomes" id="UP000252519">
    <property type="component" value="Unassembled WGS sequence"/>
</dbReference>
<gene>
    <name evidence="1" type="ORF">ANCCAN_24151</name>
</gene>
<keyword evidence="2" id="KW-1185">Reference proteome</keyword>
<protein>
    <submittedName>
        <fullName evidence="1">Uncharacterized protein</fullName>
    </submittedName>
</protein>
<reference evidence="1 2" key="1">
    <citation type="submission" date="2014-10" db="EMBL/GenBank/DDBJ databases">
        <title>Draft genome of the hookworm Ancylostoma caninum.</title>
        <authorList>
            <person name="Mitreva M."/>
        </authorList>
    </citation>
    <scope>NUCLEOTIDE SEQUENCE [LARGE SCALE GENOMIC DNA]</scope>
    <source>
        <strain evidence="1 2">Baltimore</strain>
    </source>
</reference>
<comment type="caution">
    <text evidence="1">The sequence shown here is derived from an EMBL/GenBank/DDBJ whole genome shotgun (WGS) entry which is preliminary data.</text>
</comment>
<evidence type="ECO:0000313" key="2">
    <source>
        <dbReference type="Proteomes" id="UP000252519"/>
    </source>
</evidence>
<proteinExistence type="predicted"/>
<evidence type="ECO:0000313" key="1">
    <source>
        <dbReference type="EMBL" id="RCN30078.1"/>
    </source>
</evidence>
<dbReference type="AlphaFoldDB" id="A0A368FET4"/>
<dbReference type="EMBL" id="JOJR01001669">
    <property type="protein sequence ID" value="RCN30078.1"/>
    <property type="molecule type" value="Genomic_DNA"/>
</dbReference>